<protein>
    <submittedName>
        <fullName evidence="1">Uncharacterized protein</fullName>
    </submittedName>
</protein>
<gene>
    <name evidence="1" type="ORF">JHL16_00415</name>
</gene>
<keyword evidence="2" id="KW-1185">Reference proteome</keyword>
<dbReference type="Proteomes" id="UP000616151">
    <property type="component" value="Unassembled WGS sequence"/>
</dbReference>
<name>A0ACC5QWP7_9HYPH</name>
<evidence type="ECO:0000313" key="2">
    <source>
        <dbReference type="Proteomes" id="UP000616151"/>
    </source>
</evidence>
<dbReference type="EMBL" id="JAENHL010000003">
    <property type="protein sequence ID" value="MBK1864800.1"/>
    <property type="molecule type" value="Genomic_DNA"/>
</dbReference>
<sequence length="138" mass="15256">MTSASPLWESSTILSNVSTTGDAMRFCLRLTPLVVVAILATASLSPASAASQCTAAQWRQFSSLMNQLNTNLYRFENARVKEICRAGRPLVATLRKASSWIQRNPQCTMATARDRRQARKMISVVSRATADFRRACGR</sequence>
<reference evidence="1" key="1">
    <citation type="submission" date="2021-01" db="EMBL/GenBank/DDBJ databases">
        <authorList>
            <person name="Sun Q."/>
        </authorList>
    </citation>
    <scope>NUCLEOTIDE SEQUENCE</scope>
    <source>
        <strain evidence="1">YIM B02566</strain>
    </source>
</reference>
<accession>A0ACC5QWP7</accession>
<organism evidence="1 2">
    <name type="scientific">Taklimakanibacter albus</name>
    <dbReference type="NCBI Taxonomy" id="2800327"/>
    <lineage>
        <taxon>Bacteria</taxon>
        <taxon>Pseudomonadati</taxon>
        <taxon>Pseudomonadota</taxon>
        <taxon>Alphaproteobacteria</taxon>
        <taxon>Hyphomicrobiales</taxon>
        <taxon>Aestuariivirgaceae</taxon>
        <taxon>Taklimakanibacter</taxon>
    </lineage>
</organism>
<evidence type="ECO:0000313" key="1">
    <source>
        <dbReference type="EMBL" id="MBK1864800.1"/>
    </source>
</evidence>
<proteinExistence type="predicted"/>
<comment type="caution">
    <text evidence="1">The sequence shown here is derived from an EMBL/GenBank/DDBJ whole genome shotgun (WGS) entry which is preliminary data.</text>
</comment>